<dbReference type="EMBL" id="BKCJ010070934">
    <property type="protein sequence ID" value="GEW72327.1"/>
    <property type="molecule type" value="Genomic_DNA"/>
</dbReference>
<evidence type="ECO:0000313" key="2">
    <source>
        <dbReference type="EMBL" id="GEW72327.1"/>
    </source>
</evidence>
<dbReference type="PANTHER" id="PTHR46508:SF3">
    <property type="entry name" value="ACYL-COA N-ACYLTRANSFERASE WITH RING_FYVE_PHD-TYPE ZINC FINGER PROTEIN"/>
    <property type="match status" value="1"/>
</dbReference>
<organism evidence="2">
    <name type="scientific">Tanacetum cinerariifolium</name>
    <name type="common">Dalmatian daisy</name>
    <name type="synonym">Chrysanthemum cinerariifolium</name>
    <dbReference type="NCBI Taxonomy" id="118510"/>
    <lineage>
        <taxon>Eukaryota</taxon>
        <taxon>Viridiplantae</taxon>
        <taxon>Streptophyta</taxon>
        <taxon>Embryophyta</taxon>
        <taxon>Tracheophyta</taxon>
        <taxon>Spermatophyta</taxon>
        <taxon>Magnoliopsida</taxon>
        <taxon>eudicotyledons</taxon>
        <taxon>Gunneridae</taxon>
        <taxon>Pentapetalae</taxon>
        <taxon>asterids</taxon>
        <taxon>campanulids</taxon>
        <taxon>Asterales</taxon>
        <taxon>Asteraceae</taxon>
        <taxon>Asteroideae</taxon>
        <taxon>Anthemideae</taxon>
        <taxon>Anthemidinae</taxon>
        <taxon>Tanacetum</taxon>
    </lineage>
</organism>
<sequence>MKNEVAEGDDDTEEKTTRKSKKLGDSQRITIWTCSRTLNLLDPPNIFELNPKFSFDPFRYLSYFRTLLSFECKSLMQCRNGDDPNDDTCGLCVDGGDLVCYDGFPSTFHQRGLDVEPGATHESERLVIDTVDRISLLPKFIVHKILSNLLDSPEALVRMSVLSKDWEKLSQSKGCMNYYPDDESVDTLCFQKLKKFLDKNNIFKVIKLILEPGSIDVEELKGIKLPPYVLEHVELEYTHDTLLQQENKRRTNIRFVLSYFGKGEQHFRDLNSVLKALSLDQRRCGITFINEEGAQFTRGVSDGCTVGAVAQVVQEQDNGVCGSRVFMVSWTKKYICDDRSVLEESGAKL</sequence>
<feature type="compositionally biased region" description="Acidic residues" evidence="1">
    <location>
        <begin position="1"/>
        <end position="13"/>
    </location>
</feature>
<dbReference type="SUPFAM" id="SSF81383">
    <property type="entry name" value="F-box domain"/>
    <property type="match status" value="1"/>
</dbReference>
<reference evidence="2" key="1">
    <citation type="journal article" date="2019" name="Sci. Rep.">
        <title>Draft genome of Tanacetum cinerariifolium, the natural source of mosquito coil.</title>
        <authorList>
            <person name="Yamashiro T."/>
            <person name="Shiraishi A."/>
            <person name="Satake H."/>
            <person name="Nakayama K."/>
        </authorList>
    </citation>
    <scope>NUCLEOTIDE SEQUENCE</scope>
</reference>
<dbReference type="AlphaFoldDB" id="A0A699GYM9"/>
<protein>
    <submittedName>
        <fullName evidence="2">F-box domain, leucine-rich repeat domain, L domain-like protein</fullName>
    </submittedName>
</protein>
<feature type="region of interest" description="Disordered" evidence="1">
    <location>
        <begin position="1"/>
        <end position="21"/>
    </location>
</feature>
<accession>A0A699GYM9</accession>
<dbReference type="InterPro" id="IPR036047">
    <property type="entry name" value="F-box-like_dom_sf"/>
</dbReference>
<gene>
    <name evidence="2" type="ORF">Tci_244303</name>
</gene>
<proteinExistence type="predicted"/>
<evidence type="ECO:0000256" key="1">
    <source>
        <dbReference type="SAM" id="MobiDB-lite"/>
    </source>
</evidence>
<name>A0A699GYM9_TANCI</name>
<comment type="caution">
    <text evidence="2">The sequence shown here is derived from an EMBL/GenBank/DDBJ whole genome shotgun (WGS) entry which is preliminary data.</text>
</comment>
<dbReference type="PANTHER" id="PTHR46508">
    <property type="entry name" value="PHD FINGER FAMILY PROTEIN"/>
    <property type="match status" value="1"/>
</dbReference>